<dbReference type="KEGG" id="abac:LuPra_00934"/>
<keyword evidence="6" id="KW-0479">Metal-binding</keyword>
<keyword evidence="11" id="KW-0449">Lipoprotein</keyword>
<dbReference type="EMBL" id="CP015136">
    <property type="protein sequence ID" value="AMY07753.1"/>
    <property type="molecule type" value="Genomic_DNA"/>
</dbReference>
<dbReference type="PANTHER" id="PTHR30040:SF2">
    <property type="entry name" value="FAD:PROTEIN FMN TRANSFERASE"/>
    <property type="match status" value="1"/>
</dbReference>
<evidence type="ECO:0000256" key="1">
    <source>
        <dbReference type="ARBA" id="ARBA00001946"/>
    </source>
</evidence>
<dbReference type="EC" id="2.7.1.180" evidence="2"/>
<dbReference type="GO" id="GO:0016740">
    <property type="term" value="F:transferase activity"/>
    <property type="evidence" value="ECO:0007669"/>
    <property type="project" value="UniProtKB-KW"/>
</dbReference>
<dbReference type="Pfam" id="PF02424">
    <property type="entry name" value="ApbE"/>
    <property type="match status" value="1"/>
</dbReference>
<dbReference type="GO" id="GO:0046872">
    <property type="term" value="F:metal ion binding"/>
    <property type="evidence" value="ECO:0007669"/>
    <property type="project" value="UniProtKB-KW"/>
</dbReference>
<evidence type="ECO:0000313" key="12">
    <source>
        <dbReference type="Proteomes" id="UP000076079"/>
    </source>
</evidence>
<dbReference type="InterPro" id="IPR003374">
    <property type="entry name" value="ApbE-like_sf"/>
</dbReference>
<evidence type="ECO:0000256" key="5">
    <source>
        <dbReference type="ARBA" id="ARBA00022679"/>
    </source>
</evidence>
<comment type="catalytic activity">
    <reaction evidence="10">
        <text>L-threonyl-[protein] + FAD = FMN-L-threonyl-[protein] + AMP + H(+)</text>
        <dbReference type="Rhea" id="RHEA:36847"/>
        <dbReference type="Rhea" id="RHEA-COMP:11060"/>
        <dbReference type="Rhea" id="RHEA-COMP:11061"/>
        <dbReference type="ChEBI" id="CHEBI:15378"/>
        <dbReference type="ChEBI" id="CHEBI:30013"/>
        <dbReference type="ChEBI" id="CHEBI:57692"/>
        <dbReference type="ChEBI" id="CHEBI:74257"/>
        <dbReference type="ChEBI" id="CHEBI:456215"/>
        <dbReference type="EC" id="2.7.1.180"/>
    </reaction>
</comment>
<dbReference type="Gene3D" id="3.10.520.10">
    <property type="entry name" value="ApbE-like domains"/>
    <property type="match status" value="2"/>
</dbReference>
<keyword evidence="7" id="KW-0274">FAD</keyword>
<keyword evidence="5" id="KW-0808">Transferase</keyword>
<keyword evidence="4" id="KW-0285">Flavoprotein</keyword>
<sequence>MDGDGGVGIEGPRASDARRYSHEAMHTVFEVHAAHPDERYAAQAAQAAFDLTDRLERELSRFVANSDITRINHLAAGESTRVSATTLECLVIARHVFELTGGAFDVSIGTGLPSLEFDAEDCVVRATQEGVRLDLGGIGKGYAVDLMAEVLEDWGLRRALVHGGFSSVLTLEAPDGREGWPLTLSDPGAPSRVLTRLSLRQTALGASGIQKGDHIVEPLTGLPVRGRRAAWVAAPRPEPAQARASVGEGPRLAATAVTDALTTAFMLLGIEEIAALCERSPGLEAWVLPEGADGRPGEVELLHFGSLHADASESAAGP</sequence>
<organism evidence="11 12">
    <name type="scientific">Luteitalea pratensis</name>
    <dbReference type="NCBI Taxonomy" id="1855912"/>
    <lineage>
        <taxon>Bacteria</taxon>
        <taxon>Pseudomonadati</taxon>
        <taxon>Acidobacteriota</taxon>
        <taxon>Vicinamibacteria</taxon>
        <taxon>Vicinamibacterales</taxon>
        <taxon>Vicinamibacteraceae</taxon>
        <taxon>Luteitalea</taxon>
    </lineage>
</organism>
<comment type="cofactor">
    <cofactor evidence="1">
        <name>Mg(2+)</name>
        <dbReference type="ChEBI" id="CHEBI:18420"/>
    </cofactor>
</comment>
<dbReference type="SUPFAM" id="SSF143631">
    <property type="entry name" value="ApbE-like"/>
    <property type="match status" value="1"/>
</dbReference>
<evidence type="ECO:0000256" key="4">
    <source>
        <dbReference type="ARBA" id="ARBA00022630"/>
    </source>
</evidence>
<dbReference type="OrthoDB" id="9778595at2"/>
<gene>
    <name evidence="11" type="primary">apbE_1</name>
    <name evidence="11" type="ORF">LuPra_00934</name>
</gene>
<reference evidence="11 12" key="1">
    <citation type="journal article" date="2016" name="Genome Announc.">
        <title>First Complete Genome Sequence of a Subdivision 6 Acidobacterium Strain.</title>
        <authorList>
            <person name="Huang S."/>
            <person name="Vieira S."/>
            <person name="Bunk B."/>
            <person name="Riedel T."/>
            <person name="Sproer C."/>
            <person name="Overmann J."/>
        </authorList>
    </citation>
    <scope>NUCLEOTIDE SEQUENCE [LARGE SCALE GENOMIC DNA]</scope>
    <source>
        <strain evidence="12">DSM 100886 HEG_-6_39</strain>
    </source>
</reference>
<protein>
    <recommendedName>
        <fullName evidence="3">FAD:protein FMN transferase</fullName>
        <ecNumber evidence="2">2.7.1.180</ecNumber>
    </recommendedName>
    <alternativeName>
        <fullName evidence="9">Flavin transferase</fullName>
    </alternativeName>
</protein>
<dbReference type="InterPro" id="IPR024932">
    <property type="entry name" value="ApbE"/>
</dbReference>
<dbReference type="Proteomes" id="UP000076079">
    <property type="component" value="Chromosome"/>
</dbReference>
<evidence type="ECO:0000256" key="3">
    <source>
        <dbReference type="ARBA" id="ARBA00016337"/>
    </source>
</evidence>
<accession>A0A143PHM5</accession>
<name>A0A143PHM5_LUTPR</name>
<evidence type="ECO:0000256" key="9">
    <source>
        <dbReference type="ARBA" id="ARBA00031306"/>
    </source>
</evidence>
<keyword evidence="8" id="KW-0460">Magnesium</keyword>
<evidence type="ECO:0000256" key="7">
    <source>
        <dbReference type="ARBA" id="ARBA00022827"/>
    </source>
</evidence>
<evidence type="ECO:0000256" key="6">
    <source>
        <dbReference type="ARBA" id="ARBA00022723"/>
    </source>
</evidence>
<evidence type="ECO:0000256" key="2">
    <source>
        <dbReference type="ARBA" id="ARBA00011955"/>
    </source>
</evidence>
<reference evidence="12" key="2">
    <citation type="submission" date="2016-04" db="EMBL/GenBank/DDBJ databases">
        <title>First Complete Genome Sequence of a Subdivision 6 Acidobacterium.</title>
        <authorList>
            <person name="Huang S."/>
            <person name="Vieira S."/>
            <person name="Bunk B."/>
            <person name="Riedel T."/>
            <person name="Sproeer C."/>
            <person name="Overmann J."/>
        </authorList>
    </citation>
    <scope>NUCLEOTIDE SEQUENCE [LARGE SCALE GENOMIC DNA]</scope>
    <source>
        <strain evidence="12">DSM 100886 HEG_-6_39</strain>
    </source>
</reference>
<evidence type="ECO:0000256" key="8">
    <source>
        <dbReference type="ARBA" id="ARBA00022842"/>
    </source>
</evidence>
<evidence type="ECO:0000256" key="10">
    <source>
        <dbReference type="ARBA" id="ARBA00048540"/>
    </source>
</evidence>
<dbReference type="STRING" id="1855912.LuPra_00934"/>
<dbReference type="PANTHER" id="PTHR30040">
    <property type="entry name" value="THIAMINE BIOSYNTHESIS LIPOPROTEIN APBE"/>
    <property type="match status" value="1"/>
</dbReference>
<dbReference type="AlphaFoldDB" id="A0A143PHM5"/>
<proteinExistence type="predicted"/>
<evidence type="ECO:0000313" key="11">
    <source>
        <dbReference type="EMBL" id="AMY07753.1"/>
    </source>
</evidence>
<dbReference type="RefSeq" id="WP_157898734.1">
    <property type="nucleotide sequence ID" value="NZ_CP015136.1"/>
</dbReference>
<keyword evidence="12" id="KW-1185">Reference proteome</keyword>